<dbReference type="AlphaFoldDB" id="A0A067PPE7"/>
<dbReference type="OrthoDB" id="3249214at2759"/>
<evidence type="ECO:0000313" key="1">
    <source>
        <dbReference type="EMBL" id="KDQ56654.1"/>
    </source>
</evidence>
<evidence type="ECO:0000313" key="2">
    <source>
        <dbReference type="Proteomes" id="UP000027265"/>
    </source>
</evidence>
<gene>
    <name evidence="1" type="ORF">JAAARDRAFT_36136</name>
</gene>
<dbReference type="HOGENOM" id="CLU_189352_0_0_1"/>
<protein>
    <recommendedName>
        <fullName evidence="3">F-box domain-containing protein</fullName>
    </recommendedName>
</protein>
<dbReference type="InParanoid" id="A0A067PPE7"/>
<accession>A0A067PPE7</accession>
<name>A0A067PPE7_9AGAM</name>
<dbReference type="InterPro" id="IPR036047">
    <property type="entry name" value="F-box-like_dom_sf"/>
</dbReference>
<dbReference type="SUPFAM" id="SSF81383">
    <property type="entry name" value="F-box domain"/>
    <property type="match status" value="1"/>
</dbReference>
<reference evidence="2" key="1">
    <citation type="journal article" date="2014" name="Proc. Natl. Acad. Sci. U.S.A.">
        <title>Extensive sampling of basidiomycete genomes demonstrates inadequacy of the white-rot/brown-rot paradigm for wood decay fungi.</title>
        <authorList>
            <person name="Riley R."/>
            <person name="Salamov A.A."/>
            <person name="Brown D.W."/>
            <person name="Nagy L.G."/>
            <person name="Floudas D."/>
            <person name="Held B.W."/>
            <person name="Levasseur A."/>
            <person name="Lombard V."/>
            <person name="Morin E."/>
            <person name="Otillar R."/>
            <person name="Lindquist E.A."/>
            <person name="Sun H."/>
            <person name="LaButti K.M."/>
            <person name="Schmutz J."/>
            <person name="Jabbour D."/>
            <person name="Luo H."/>
            <person name="Baker S.E."/>
            <person name="Pisabarro A.G."/>
            <person name="Walton J.D."/>
            <person name="Blanchette R.A."/>
            <person name="Henrissat B."/>
            <person name="Martin F."/>
            <person name="Cullen D."/>
            <person name="Hibbett D.S."/>
            <person name="Grigoriev I.V."/>
        </authorList>
    </citation>
    <scope>NUCLEOTIDE SEQUENCE [LARGE SCALE GENOMIC DNA]</scope>
    <source>
        <strain evidence="2">MUCL 33604</strain>
    </source>
</reference>
<dbReference type="EMBL" id="KL197721">
    <property type="protein sequence ID" value="KDQ56654.1"/>
    <property type="molecule type" value="Genomic_DNA"/>
</dbReference>
<organism evidence="1 2">
    <name type="scientific">Jaapia argillacea MUCL 33604</name>
    <dbReference type="NCBI Taxonomy" id="933084"/>
    <lineage>
        <taxon>Eukaryota</taxon>
        <taxon>Fungi</taxon>
        <taxon>Dikarya</taxon>
        <taxon>Basidiomycota</taxon>
        <taxon>Agaricomycotina</taxon>
        <taxon>Agaricomycetes</taxon>
        <taxon>Agaricomycetidae</taxon>
        <taxon>Jaapiales</taxon>
        <taxon>Jaapiaceae</taxon>
        <taxon>Jaapia</taxon>
    </lineage>
</organism>
<keyword evidence="2" id="KW-1185">Reference proteome</keyword>
<dbReference type="Proteomes" id="UP000027265">
    <property type="component" value="Unassembled WGS sequence"/>
</dbReference>
<sequence length="76" mass="8856">MLTLPLELVNSIIDRVDNPADILALALTCRFLKEILIPYILDYRELHVDWRSSATLWTHLVRHPAFGQNDHTGRNY</sequence>
<evidence type="ECO:0008006" key="3">
    <source>
        <dbReference type="Google" id="ProtNLM"/>
    </source>
</evidence>
<proteinExistence type="predicted"/>